<sequence>MTDTCIVCLGDLRAVLPGSEPTDVKGDDAAIDIPAPLLARAPERYQPQAELDPALVIEDDLFDVDEPCIICGQIEGTSEAMYCDGCDRTVHVFCAGMEDAPEVWYCDQCLSDLDDNATIGATSRLGGTRSRPQTRRTGGGRTRRNPRNTAWAHVWQTVWDRLNLDLDFPFDDDFTIDARTDAQRREFNAWERRLQVASRQGGPNRFRDTAHTLLEHPPPTVTTAPESQDELRAWNLFDKSREIEVDNRATNRRKRKSTTTSPASPKDREPSPERKLKRPRTRRNNTLRPDNGSVAESSTHAMQRAAEGPSFLTALLTEVEKQPIPEDAGSSDINMSTMDQQSPPFSSPGASPLPSGYATPRANSVTPPPQQVARPSSPTPLTSIVRPAISPTSAAYSPFSPADVSNTDPVRRESRGRNPRVQQSSPLQTVSSPSSPSRSMSYSTKREIQRMVKAALGSRYRDKDITKDEYTDINRDVSRMLYDQVGDAEGLADQAERERWQKIATDEVERAVRSLPGRVKVEQHGGVIGLQSSVDLLNAGHKVTIIAAHLPEDRSIEYTSPWAGAHWRTHAGEDDHRQRTWDLQTYAQWLSTLDREQSDPTLPKSGLRTYTSYHYWDSAPTDSLWWSPYVKDFKTLSESGKEVKAVNAADREGSEITVAASFTSIAVNAPHYLLYLLARAKQLGATVLQHRIPTSGSFSDALDAVDALLDQAALPKPDLYVNATGLGAATLCKDGAMYPIRGQTVLVRGEASAIRTRVGNGYIAYCIPRPGSGTTILGGTKEEGVWDGKVDDATTAAILARCKAFVPELVGGDGAFEVVSVQVGLRPGRRGGARMERERVGSRSVVHAYGHAGAG</sequence>
<gene>
    <name evidence="1" type="ORF">M8818_005748</name>
</gene>
<name>A0ACC3S8U7_9PEZI</name>
<keyword evidence="2" id="KW-1185">Reference proteome</keyword>
<dbReference type="Proteomes" id="UP001320706">
    <property type="component" value="Unassembled WGS sequence"/>
</dbReference>
<organism evidence="1 2">
    <name type="scientific">Zalaria obscura</name>
    <dbReference type="NCBI Taxonomy" id="2024903"/>
    <lineage>
        <taxon>Eukaryota</taxon>
        <taxon>Fungi</taxon>
        <taxon>Dikarya</taxon>
        <taxon>Ascomycota</taxon>
        <taxon>Pezizomycotina</taxon>
        <taxon>Dothideomycetes</taxon>
        <taxon>Dothideomycetidae</taxon>
        <taxon>Dothideales</taxon>
        <taxon>Zalariaceae</taxon>
        <taxon>Zalaria</taxon>
    </lineage>
</organism>
<proteinExistence type="predicted"/>
<reference evidence="1" key="1">
    <citation type="submission" date="2024-02" db="EMBL/GenBank/DDBJ databases">
        <title>Metagenome Assembled Genome of Zalaria obscura JY119.</title>
        <authorList>
            <person name="Vighnesh L."/>
            <person name="Jagadeeshwari U."/>
            <person name="Venkata Ramana C."/>
            <person name="Sasikala C."/>
        </authorList>
    </citation>
    <scope>NUCLEOTIDE SEQUENCE</scope>
    <source>
        <strain evidence="1">JY119</strain>
    </source>
</reference>
<evidence type="ECO:0000313" key="2">
    <source>
        <dbReference type="Proteomes" id="UP001320706"/>
    </source>
</evidence>
<protein>
    <submittedName>
        <fullName evidence="1">Uncharacterized protein</fullName>
    </submittedName>
</protein>
<accession>A0ACC3S8U7</accession>
<dbReference type="EMBL" id="JAMKPW020000033">
    <property type="protein sequence ID" value="KAK8202221.1"/>
    <property type="molecule type" value="Genomic_DNA"/>
</dbReference>
<evidence type="ECO:0000313" key="1">
    <source>
        <dbReference type="EMBL" id="KAK8202221.1"/>
    </source>
</evidence>
<comment type="caution">
    <text evidence="1">The sequence shown here is derived from an EMBL/GenBank/DDBJ whole genome shotgun (WGS) entry which is preliminary data.</text>
</comment>